<evidence type="ECO:0000256" key="1">
    <source>
        <dbReference type="SAM" id="MobiDB-lite"/>
    </source>
</evidence>
<protein>
    <submittedName>
        <fullName evidence="3">Uncharacterized protein</fullName>
    </submittedName>
</protein>
<comment type="caution">
    <text evidence="3">The sequence shown here is derived from an EMBL/GenBank/DDBJ whole genome shotgun (WGS) entry which is preliminary data.</text>
</comment>
<keyword evidence="2" id="KW-0812">Transmembrane</keyword>
<dbReference type="AlphaFoldDB" id="A0A5M7BQM7"/>
<gene>
    <name evidence="3" type="ORF">F1721_24700</name>
</gene>
<keyword evidence="2" id="KW-1133">Transmembrane helix</keyword>
<evidence type="ECO:0000256" key="2">
    <source>
        <dbReference type="SAM" id="Phobius"/>
    </source>
</evidence>
<feature type="region of interest" description="Disordered" evidence="1">
    <location>
        <begin position="1"/>
        <end position="24"/>
    </location>
</feature>
<organism evidence="3 4">
    <name type="scientific">Saccharopolyspora hirsuta</name>
    <dbReference type="NCBI Taxonomy" id="1837"/>
    <lineage>
        <taxon>Bacteria</taxon>
        <taxon>Bacillati</taxon>
        <taxon>Actinomycetota</taxon>
        <taxon>Actinomycetes</taxon>
        <taxon>Pseudonocardiales</taxon>
        <taxon>Pseudonocardiaceae</taxon>
        <taxon>Saccharopolyspora</taxon>
    </lineage>
</organism>
<keyword evidence="4" id="KW-1185">Reference proteome</keyword>
<dbReference type="RefSeq" id="WP_150069164.1">
    <property type="nucleotide sequence ID" value="NZ_JBEPDJ010000027.1"/>
</dbReference>
<name>A0A5M7BQM7_SACHI</name>
<reference evidence="3 4" key="1">
    <citation type="submission" date="2019-09" db="EMBL/GenBank/DDBJ databases">
        <title>Draft genome sequence of the thermophilic Saccharopolyspora hirsuta VKM Ac-666T.</title>
        <authorList>
            <person name="Lobastova T.G."/>
            <person name="Fokina V."/>
            <person name="Bragin E.Y."/>
            <person name="Shtratnikova V.Y."/>
            <person name="Starodumova I.P."/>
            <person name="Tarlachkov S.V."/>
            <person name="Donova M.V."/>
        </authorList>
    </citation>
    <scope>NUCLEOTIDE SEQUENCE [LARGE SCALE GENOMIC DNA]</scope>
    <source>
        <strain evidence="3 4">VKM Ac-666</strain>
    </source>
</reference>
<dbReference type="OrthoDB" id="5195213at2"/>
<evidence type="ECO:0000313" key="3">
    <source>
        <dbReference type="EMBL" id="KAA5829524.1"/>
    </source>
</evidence>
<keyword evidence="2" id="KW-0472">Membrane</keyword>
<sequence>MVRQEEDRQDEKDSDEEKKSKKIDIKPAQVAGAATASVTAAFLGSRLGVAGTVIGAGMTSVIITVGGALYQRSFENAKEKALIAAVKAKRATRAHSRQLVVDADETRKASESTRLVSSEVTRQVSGDATRRIHLEPGMHWPGGEQVVDAEGTKRIDRSAADATAKVESPVSPPVDRRKRRMRWAMAAASCAVAFVLSMLVVTGFEGITGRPLSGGEGGTTLGQVLHREPRKEVAPPQQTTEVEKPTGTPTREPAPTTEVRPTQQPTQQPTPENPQPSEQPTQSPSTEQTPTQQPTRTQESNQPAPPTGQPQLLD</sequence>
<dbReference type="EMBL" id="VWPH01000012">
    <property type="protein sequence ID" value="KAA5829524.1"/>
    <property type="molecule type" value="Genomic_DNA"/>
</dbReference>
<feature type="region of interest" description="Disordered" evidence="1">
    <location>
        <begin position="157"/>
        <end position="176"/>
    </location>
</feature>
<evidence type="ECO:0000313" key="4">
    <source>
        <dbReference type="Proteomes" id="UP000323946"/>
    </source>
</evidence>
<feature type="compositionally biased region" description="Low complexity" evidence="1">
    <location>
        <begin position="255"/>
        <end position="300"/>
    </location>
</feature>
<proteinExistence type="predicted"/>
<feature type="transmembrane region" description="Helical" evidence="2">
    <location>
        <begin position="47"/>
        <end position="70"/>
    </location>
</feature>
<accession>A0A5M7BQM7</accession>
<dbReference type="Proteomes" id="UP000323946">
    <property type="component" value="Unassembled WGS sequence"/>
</dbReference>
<feature type="region of interest" description="Disordered" evidence="1">
    <location>
        <begin position="207"/>
        <end position="314"/>
    </location>
</feature>
<feature type="transmembrane region" description="Helical" evidence="2">
    <location>
        <begin position="183"/>
        <end position="204"/>
    </location>
</feature>